<dbReference type="SUPFAM" id="SSF51735">
    <property type="entry name" value="NAD(P)-binding Rossmann-fold domains"/>
    <property type="match status" value="1"/>
</dbReference>
<evidence type="ECO:0000259" key="1">
    <source>
        <dbReference type="Pfam" id="PF01370"/>
    </source>
</evidence>
<dbReference type="PROSITE" id="PS51318">
    <property type="entry name" value="TAT"/>
    <property type="match status" value="1"/>
</dbReference>
<organism evidence="2 3">
    <name type="scientific">Corallococcus sicarius</name>
    <dbReference type="NCBI Taxonomy" id="2316726"/>
    <lineage>
        <taxon>Bacteria</taxon>
        <taxon>Pseudomonadati</taxon>
        <taxon>Myxococcota</taxon>
        <taxon>Myxococcia</taxon>
        <taxon>Myxococcales</taxon>
        <taxon>Cystobacterineae</taxon>
        <taxon>Myxococcaceae</taxon>
        <taxon>Corallococcus</taxon>
    </lineage>
</organism>
<evidence type="ECO:0000313" key="2">
    <source>
        <dbReference type="EMBL" id="RKH43170.1"/>
    </source>
</evidence>
<dbReference type="PROSITE" id="PS51257">
    <property type="entry name" value="PROKAR_LIPOPROTEIN"/>
    <property type="match status" value="1"/>
</dbReference>
<dbReference type="InterPro" id="IPR001509">
    <property type="entry name" value="Epimerase_deHydtase"/>
</dbReference>
<proteinExistence type="predicted"/>
<dbReference type="Gene3D" id="3.40.50.720">
    <property type="entry name" value="NAD(P)-binding Rossmann-like Domain"/>
    <property type="match status" value="1"/>
</dbReference>
<dbReference type="PANTHER" id="PTHR48079:SF6">
    <property type="entry name" value="NAD(P)-BINDING DOMAIN-CONTAINING PROTEIN-RELATED"/>
    <property type="match status" value="1"/>
</dbReference>
<dbReference type="OrthoDB" id="7941246at2"/>
<dbReference type="EMBL" id="RAWG01000071">
    <property type="protein sequence ID" value="RKH43170.1"/>
    <property type="molecule type" value="Genomic_DNA"/>
</dbReference>
<keyword evidence="3" id="KW-1185">Reference proteome</keyword>
<dbReference type="PANTHER" id="PTHR48079">
    <property type="entry name" value="PROTEIN YEEZ"/>
    <property type="match status" value="1"/>
</dbReference>
<name>A0A3A8NII3_9BACT</name>
<dbReference type="Pfam" id="PF01370">
    <property type="entry name" value="Epimerase"/>
    <property type="match status" value="1"/>
</dbReference>
<comment type="caution">
    <text evidence="2">The sequence shown here is derived from an EMBL/GenBank/DDBJ whole genome shotgun (WGS) entry which is preliminary data.</text>
</comment>
<dbReference type="InterPro" id="IPR006311">
    <property type="entry name" value="TAT_signal"/>
</dbReference>
<sequence>MTRLGRRQVVQGALLTAALVATGCAAGKKSGGTDAGGAQAAAAAPSAPKAEAAPLRILILGGTAFLGPELVEAAQARGHQLTLFNRGKTRPGLFASEKDIEQLQGDRDPQKAPGLAALEGKQWDAVIDTSGYVPRIVGASAKLLAPHVKHYVFISTLSVYANRDKPGVDESAPLATLPDETSEDVSAHYGALKALSEKAAEAAMPGRVTVIRPGLIVGPGDPTGRFTYWPLRMKRGGEVLAPGSGEDPAQVIDVRDLAKWTLDMVEQRAMGTFNAVGPAQPLAMRAMLEQVKQGVPSDTRLTWVPAAFLEKQNVSPWQDMPVWIPVEPEMLGANKVSSQRAIARGLTFRPIADTARDTVAWFEGLPPELQQKFSSRAGLKPEREAEVLEAWHTAQQKAKR</sequence>
<gene>
    <name evidence="2" type="ORF">D7X12_13960</name>
</gene>
<dbReference type="AlphaFoldDB" id="A0A3A8NII3"/>
<accession>A0A3A8NII3</accession>
<evidence type="ECO:0000313" key="3">
    <source>
        <dbReference type="Proteomes" id="UP000273405"/>
    </source>
</evidence>
<dbReference type="RefSeq" id="WP_120625773.1">
    <property type="nucleotide sequence ID" value="NZ_RAWG01000071.1"/>
</dbReference>
<dbReference type="InterPro" id="IPR051783">
    <property type="entry name" value="NAD(P)-dependent_oxidoreduct"/>
</dbReference>
<dbReference type="GO" id="GO:0004029">
    <property type="term" value="F:aldehyde dehydrogenase (NAD+) activity"/>
    <property type="evidence" value="ECO:0007669"/>
    <property type="project" value="TreeGrafter"/>
</dbReference>
<dbReference type="InterPro" id="IPR036291">
    <property type="entry name" value="NAD(P)-bd_dom_sf"/>
</dbReference>
<reference evidence="3" key="1">
    <citation type="submission" date="2018-09" db="EMBL/GenBank/DDBJ databases">
        <authorList>
            <person name="Livingstone P.G."/>
            <person name="Whitworth D.E."/>
        </authorList>
    </citation>
    <scope>NUCLEOTIDE SEQUENCE [LARGE SCALE GENOMIC DNA]</scope>
    <source>
        <strain evidence="3">CA040B</strain>
    </source>
</reference>
<dbReference type="GO" id="GO:0005737">
    <property type="term" value="C:cytoplasm"/>
    <property type="evidence" value="ECO:0007669"/>
    <property type="project" value="TreeGrafter"/>
</dbReference>
<feature type="domain" description="NAD-dependent epimerase/dehydratase" evidence="1">
    <location>
        <begin position="57"/>
        <end position="268"/>
    </location>
</feature>
<dbReference type="Proteomes" id="UP000273405">
    <property type="component" value="Unassembled WGS sequence"/>
</dbReference>
<protein>
    <submittedName>
        <fullName evidence="2">NAD-dependent epimerase/dehydratase family protein</fullName>
    </submittedName>
</protein>